<comment type="similarity">
    <text evidence="1">Belongs to the DeSI family.</text>
</comment>
<protein>
    <recommendedName>
        <fullName evidence="4">PPPDE domain-containing protein</fullName>
    </recommendedName>
</protein>
<keyword evidence="2" id="KW-0645">Protease</keyword>
<evidence type="ECO:0000256" key="2">
    <source>
        <dbReference type="ARBA" id="ARBA00022670"/>
    </source>
</evidence>
<evidence type="ECO:0000256" key="3">
    <source>
        <dbReference type="ARBA" id="ARBA00022801"/>
    </source>
</evidence>
<dbReference type="InterPro" id="IPR042266">
    <property type="entry name" value="PPPDE_sf"/>
</dbReference>
<evidence type="ECO:0000256" key="1">
    <source>
        <dbReference type="ARBA" id="ARBA00008140"/>
    </source>
</evidence>
<dbReference type="EMBL" id="JAULSU010000002">
    <property type="protein sequence ID" value="KAK0627886.1"/>
    <property type="molecule type" value="Genomic_DNA"/>
</dbReference>
<dbReference type="GO" id="GO:0006508">
    <property type="term" value="P:proteolysis"/>
    <property type="evidence" value="ECO:0007669"/>
    <property type="project" value="UniProtKB-KW"/>
</dbReference>
<dbReference type="GO" id="GO:0008233">
    <property type="term" value="F:peptidase activity"/>
    <property type="evidence" value="ECO:0007669"/>
    <property type="project" value="UniProtKB-KW"/>
</dbReference>
<dbReference type="Gene3D" id="3.90.1720.30">
    <property type="entry name" value="PPPDE domains"/>
    <property type="match status" value="1"/>
</dbReference>
<dbReference type="InterPro" id="IPR008580">
    <property type="entry name" value="PPPDE_dom"/>
</dbReference>
<gene>
    <name evidence="5" type="ORF">B0T14DRAFT_563652</name>
</gene>
<accession>A0AA39X5W7</accession>
<keyword evidence="6" id="KW-1185">Reference proteome</keyword>
<dbReference type="Pfam" id="PF05903">
    <property type="entry name" value="Peptidase_C97"/>
    <property type="match status" value="1"/>
</dbReference>
<organism evidence="5 6">
    <name type="scientific">Immersiella caudata</name>
    <dbReference type="NCBI Taxonomy" id="314043"/>
    <lineage>
        <taxon>Eukaryota</taxon>
        <taxon>Fungi</taxon>
        <taxon>Dikarya</taxon>
        <taxon>Ascomycota</taxon>
        <taxon>Pezizomycotina</taxon>
        <taxon>Sordariomycetes</taxon>
        <taxon>Sordariomycetidae</taxon>
        <taxon>Sordariales</taxon>
        <taxon>Lasiosphaeriaceae</taxon>
        <taxon>Immersiella</taxon>
    </lineage>
</organism>
<dbReference type="AlphaFoldDB" id="A0AA39X5W7"/>
<dbReference type="Proteomes" id="UP001175000">
    <property type="component" value="Unassembled WGS sequence"/>
</dbReference>
<name>A0AA39X5W7_9PEZI</name>
<keyword evidence="3" id="KW-0378">Hydrolase</keyword>
<proteinExistence type="inferred from homology"/>
<comment type="caution">
    <text evidence="5">The sequence shown here is derived from an EMBL/GenBank/DDBJ whole genome shotgun (WGS) entry which is preliminary data.</text>
</comment>
<feature type="domain" description="PPPDE" evidence="4">
    <location>
        <begin position="59"/>
        <end position="111"/>
    </location>
</feature>
<sequence>MRPLDIGPGGPMLRLGSKISSRDTAEATHWGVEIWPYVWELFPDANGNVVVTASAADDWAPTEQRTLGRTRSSDDEIHRLAETIHQEMAEKKYDFKTHNCHHFAERLCILISDLDLQYFEEFKKQLRGDNPADAPDWKWLDTPYDLGHPINKLPNFFRSLRNTLSSR</sequence>
<reference evidence="5" key="1">
    <citation type="submission" date="2023-06" db="EMBL/GenBank/DDBJ databases">
        <title>Genome-scale phylogeny and comparative genomics of the fungal order Sordariales.</title>
        <authorList>
            <consortium name="Lawrence Berkeley National Laboratory"/>
            <person name="Hensen N."/>
            <person name="Bonometti L."/>
            <person name="Westerberg I."/>
            <person name="Brannstrom I.O."/>
            <person name="Guillou S."/>
            <person name="Cros-Aarteil S."/>
            <person name="Calhoun S."/>
            <person name="Haridas S."/>
            <person name="Kuo A."/>
            <person name="Mondo S."/>
            <person name="Pangilinan J."/>
            <person name="Riley R."/>
            <person name="Labutti K."/>
            <person name="Andreopoulos B."/>
            <person name="Lipzen A."/>
            <person name="Chen C."/>
            <person name="Yanf M."/>
            <person name="Daum C."/>
            <person name="Ng V."/>
            <person name="Clum A."/>
            <person name="Steindorff A."/>
            <person name="Ohm R."/>
            <person name="Martin F."/>
            <person name="Silar P."/>
            <person name="Natvig D."/>
            <person name="Lalanne C."/>
            <person name="Gautier V."/>
            <person name="Ament-Velasquez S.L."/>
            <person name="Kruys A."/>
            <person name="Hutchinson M.I."/>
            <person name="Powell A.J."/>
            <person name="Barry K."/>
            <person name="Miller A.N."/>
            <person name="Grigoriev I.V."/>
            <person name="Debuchy R."/>
            <person name="Gladieux P."/>
            <person name="Thoren M.H."/>
            <person name="Johannesson H."/>
        </authorList>
    </citation>
    <scope>NUCLEOTIDE SEQUENCE</scope>
    <source>
        <strain evidence="5">CBS 606.72</strain>
    </source>
</reference>
<evidence type="ECO:0000259" key="4">
    <source>
        <dbReference type="Pfam" id="PF05903"/>
    </source>
</evidence>
<evidence type="ECO:0000313" key="5">
    <source>
        <dbReference type="EMBL" id="KAK0627886.1"/>
    </source>
</evidence>
<evidence type="ECO:0000313" key="6">
    <source>
        <dbReference type="Proteomes" id="UP001175000"/>
    </source>
</evidence>